<gene>
    <name evidence="7" type="ORF">BM477_07330</name>
</gene>
<keyword evidence="1 5" id="KW-0732">Signal</keyword>
<dbReference type="STRING" id="156892.BM477_07330"/>
<reference evidence="8" key="1">
    <citation type="submission" date="2016-11" db="EMBL/GenBank/DDBJ databases">
        <title>Actinomyces gypaetusis sp. nov. isolated from Gypaetus barbatus in Qinghai Tibet Plateau China.</title>
        <authorList>
            <person name="Meng X."/>
        </authorList>
    </citation>
    <scope>NUCLEOTIDE SEQUENCE [LARGE SCALE GENOMIC DNA]</scope>
    <source>
        <strain evidence="8">DSM 15383</strain>
    </source>
</reference>
<evidence type="ECO:0000313" key="8">
    <source>
        <dbReference type="Proteomes" id="UP000186465"/>
    </source>
</evidence>
<dbReference type="RefSeq" id="WP_075362044.1">
    <property type="nucleotide sequence ID" value="NZ_MPDM01000009.1"/>
</dbReference>
<feature type="domain" description="F5/8 type C" evidence="6">
    <location>
        <begin position="766"/>
        <end position="922"/>
    </location>
</feature>
<feature type="compositionally biased region" description="Polar residues" evidence="3">
    <location>
        <begin position="1329"/>
        <end position="1339"/>
    </location>
</feature>
<evidence type="ECO:0000256" key="5">
    <source>
        <dbReference type="SAM" id="SignalP"/>
    </source>
</evidence>
<dbReference type="InterPro" id="IPR051860">
    <property type="entry name" value="Plasmodium_CSP_Invasion"/>
</dbReference>
<feature type="region of interest" description="Disordered" evidence="3">
    <location>
        <begin position="1161"/>
        <end position="1218"/>
    </location>
</feature>
<keyword evidence="8" id="KW-1185">Reference proteome</keyword>
<dbReference type="Proteomes" id="UP000186465">
    <property type="component" value="Unassembled WGS sequence"/>
</dbReference>
<sequence>MNTRLFRLVGVTLALALVGATGTPASFATSSFATQPTTATAAASNPAITTTAEPGAKAITYPGPTISASNITLNGQQAVLSNNTIRAVLDLASGVALTELTNAATGTPVPITFSNAFTITYGGRDYHLSEATPAGGPRVTDITPETQRSGKLANTISGKALTRSYTLTFADGKTVTLNYVAELRDGSNYVRQRLTITNPDATALDITKIRLTEATVTGQLSGHDQGAVITAGPLGQETGWIGGESPLTQSSISGTRAIQDLPRAKDLTADAPWEVSSAFGVTPPAQLRRAFAYYVEREKARQRRPFLHFQSWFDLKPGATKLTMAHDEMLHAENLFFTEMGKRGAKVDSYWVDDGWDYLRDPAQADESNLNVWQFDPVEFADGFARDQEVMKTHNAHLSVWMSPFGGYGESATRRRNIGNDKVRANDPNKPWSTVGQEMHLKDPVYFEYFKSRVLSMIDEGVRGFKFDGIAQGGRLYLSGAPASELRSYEALLELIDAMRAKNPDVWVNNTIGIWASPYWLWYCDSLYRDGNDSGQVGEGNSQEKYVNYRDGEVYKNFINEAPLVPLNTIMNHGVIFSDRKDGQIPNQPTDLSSASVRQALAADLRGFFGMGLGLQEMYIRNTLVDPATVGEENAAWFFDELAKNAKWSRERTALLTDAHWVGGDPYSSEAYGVAAWSQQAGPDNNETAATLMVRNPSARPAFLEFRAARDLEIPAGEASRFKFVERDGQHSGFVADADTPYYIELQPFQVMLFDGAPSTDEPTESTKPVLNPYYTPIPKTGWAATASSQETSSEQTPASKAIDGNPATIWHTQYSGGISPTLPQSITVNMDRVNSVERVEYVPRGGGGTNGDVKRYKLETSVNGTDWTTVVENGSFPVSKDPKSVDIPEGMRDFQYFRFTSLESANGQPFAAAAELTAYGTLGRALWLERDGWTASASDFEENGEQGGASGHPEHAIDGDVSTLWHSDYSPSPVAMPHSFTVDLGRNAMIDGVRYVPRQDVFPANGVVAGYLVEVSADGQEWRQVAEGEFSGNQPQVVPFDEVAAGYVRFTARSAQNGRPFASIAEFDVRGAWQMVTPEAPTVDDQPGTGHDTFTIPDTSGAVQYLRNGNAIAAGTYPIPAGETTVQIAAAPGPRMTLAEGDWYWNLTVDAAVADTVEPSVEPTVEPSVEPTVEPTAEPSVEPTAEPTAEPSVEPTMEPTLEPSPEPTVEATTEPSASTASVMLLAGGKPVNSFTQGEAVSLELVFTNVPADSTWAVVLHSNPVTLGTVAVKNNRAKLTVSAETAAKFVPGEHSLQFTQLDAAVPQVIKLPWRVKAAGSVSPSLKPESGSSATVNPQTGGLGGSMLAAPGKTGETGKASAGLLVNTGLGNITVLLAIGSLLALLSGTAAVYLRKRSLEG</sequence>
<dbReference type="InterPro" id="IPR017853">
    <property type="entry name" value="GH"/>
</dbReference>
<accession>A0A1Q5PJX6</accession>
<dbReference type="Pfam" id="PF00754">
    <property type="entry name" value="F5_F8_type_C"/>
    <property type="match status" value="2"/>
</dbReference>
<comment type="caution">
    <text evidence="7">The sequence shown here is derived from an EMBL/GenBank/DDBJ whole genome shotgun (WGS) entry which is preliminary data.</text>
</comment>
<feature type="domain" description="F5/8 type C" evidence="6">
    <location>
        <begin position="959"/>
        <end position="1073"/>
    </location>
</feature>
<dbReference type="InterPro" id="IPR006970">
    <property type="entry name" value="PT"/>
</dbReference>
<dbReference type="Gene3D" id="3.20.20.70">
    <property type="entry name" value="Aldolase class I"/>
    <property type="match status" value="1"/>
</dbReference>
<dbReference type="Gene3D" id="2.60.120.260">
    <property type="entry name" value="Galactose-binding domain-like"/>
    <property type="match status" value="2"/>
</dbReference>
<keyword evidence="2" id="KW-0677">Repeat</keyword>
<dbReference type="SUPFAM" id="SSF49785">
    <property type="entry name" value="Galactose-binding domain-like"/>
    <property type="match status" value="2"/>
</dbReference>
<evidence type="ECO:0000256" key="1">
    <source>
        <dbReference type="ARBA" id="ARBA00022729"/>
    </source>
</evidence>
<feature type="chain" id="PRO_5038901444" description="F5/8 type C domain-containing protein" evidence="5">
    <location>
        <begin position="29"/>
        <end position="1400"/>
    </location>
</feature>
<name>A0A1Q5PJX6_9ACTO</name>
<dbReference type="PANTHER" id="PTHR44826:SF3">
    <property type="entry name" value="SPORE COAT PROTEIN SP85"/>
    <property type="match status" value="1"/>
</dbReference>
<evidence type="ECO:0000256" key="4">
    <source>
        <dbReference type="SAM" id="Phobius"/>
    </source>
</evidence>
<feature type="region of interest" description="Disordered" evidence="3">
    <location>
        <begin position="1320"/>
        <end position="1353"/>
    </location>
</feature>
<proteinExistence type="predicted"/>
<dbReference type="SUPFAM" id="SSF51445">
    <property type="entry name" value="(Trans)glycosidases"/>
    <property type="match status" value="1"/>
</dbReference>
<feature type="region of interest" description="Disordered" evidence="3">
    <location>
        <begin position="783"/>
        <end position="805"/>
    </location>
</feature>
<dbReference type="Pfam" id="PF04886">
    <property type="entry name" value="PT"/>
    <property type="match status" value="1"/>
</dbReference>
<dbReference type="InterPro" id="IPR013785">
    <property type="entry name" value="Aldolase_TIM"/>
</dbReference>
<keyword evidence="4" id="KW-0472">Membrane</keyword>
<evidence type="ECO:0000259" key="6">
    <source>
        <dbReference type="PROSITE" id="PS50022"/>
    </source>
</evidence>
<evidence type="ECO:0000256" key="2">
    <source>
        <dbReference type="ARBA" id="ARBA00022737"/>
    </source>
</evidence>
<feature type="transmembrane region" description="Helical" evidence="4">
    <location>
        <begin position="1372"/>
        <end position="1393"/>
    </location>
</feature>
<feature type="signal peptide" evidence="5">
    <location>
        <begin position="1"/>
        <end position="28"/>
    </location>
</feature>
<feature type="region of interest" description="Disordered" evidence="3">
    <location>
        <begin position="939"/>
        <end position="958"/>
    </location>
</feature>
<dbReference type="InterPro" id="IPR000421">
    <property type="entry name" value="FA58C"/>
</dbReference>
<feature type="compositionally biased region" description="Low complexity" evidence="3">
    <location>
        <begin position="784"/>
        <end position="800"/>
    </location>
</feature>
<evidence type="ECO:0000256" key="3">
    <source>
        <dbReference type="SAM" id="MobiDB-lite"/>
    </source>
</evidence>
<keyword evidence="4" id="KW-0812">Transmembrane</keyword>
<evidence type="ECO:0000313" key="7">
    <source>
        <dbReference type="EMBL" id="OKL46234.1"/>
    </source>
</evidence>
<dbReference type="InterPro" id="IPR008979">
    <property type="entry name" value="Galactose-bd-like_sf"/>
</dbReference>
<dbReference type="OrthoDB" id="9763537at2"/>
<dbReference type="EMBL" id="MPDM01000009">
    <property type="protein sequence ID" value="OKL46234.1"/>
    <property type="molecule type" value="Genomic_DNA"/>
</dbReference>
<dbReference type="PROSITE" id="PS50022">
    <property type="entry name" value="FA58C_3"/>
    <property type="match status" value="2"/>
</dbReference>
<protein>
    <recommendedName>
        <fullName evidence="6">F5/8 type C domain-containing protein</fullName>
    </recommendedName>
</protein>
<organism evidence="7 8">
    <name type="scientific">Boudabousia marimammalium</name>
    <dbReference type="NCBI Taxonomy" id="156892"/>
    <lineage>
        <taxon>Bacteria</taxon>
        <taxon>Bacillati</taxon>
        <taxon>Actinomycetota</taxon>
        <taxon>Actinomycetes</taxon>
        <taxon>Actinomycetales</taxon>
        <taxon>Actinomycetaceae</taxon>
        <taxon>Boudabousia</taxon>
    </lineage>
</organism>
<keyword evidence="4" id="KW-1133">Transmembrane helix</keyword>
<dbReference type="PANTHER" id="PTHR44826">
    <property type="entry name" value="SPORE COAT PROTEIN SP85"/>
    <property type="match status" value="1"/>
</dbReference>